<keyword evidence="3" id="KW-1185">Reference proteome</keyword>
<dbReference type="EMBL" id="BDGG01000007">
    <property type="protein sequence ID" value="GAV01387.1"/>
    <property type="molecule type" value="Genomic_DNA"/>
</dbReference>
<feature type="region of interest" description="Disordered" evidence="1">
    <location>
        <begin position="130"/>
        <end position="155"/>
    </location>
</feature>
<name>A0A1D1VIA6_RAMVA</name>
<feature type="compositionally biased region" description="Low complexity" evidence="1">
    <location>
        <begin position="55"/>
        <end position="94"/>
    </location>
</feature>
<dbReference type="Proteomes" id="UP000186922">
    <property type="component" value="Unassembled WGS sequence"/>
</dbReference>
<dbReference type="InterPro" id="IPR021109">
    <property type="entry name" value="Peptidase_aspartic_dom_sf"/>
</dbReference>
<accession>A0A1D1VIA6</accession>
<feature type="region of interest" description="Disordered" evidence="1">
    <location>
        <begin position="1"/>
        <end position="23"/>
    </location>
</feature>
<dbReference type="SUPFAM" id="SSF50630">
    <property type="entry name" value="Acid proteases"/>
    <property type="match status" value="1"/>
</dbReference>
<feature type="compositionally biased region" description="Low complexity" evidence="1">
    <location>
        <begin position="130"/>
        <end position="151"/>
    </location>
</feature>
<dbReference type="Gene3D" id="2.40.70.10">
    <property type="entry name" value="Acid Proteases"/>
    <property type="match status" value="1"/>
</dbReference>
<dbReference type="CDD" id="cd00303">
    <property type="entry name" value="retropepsin_like"/>
    <property type="match status" value="1"/>
</dbReference>
<comment type="caution">
    <text evidence="2">The sequence shown here is derived from an EMBL/GenBank/DDBJ whole genome shotgun (WGS) entry which is preliminary data.</text>
</comment>
<evidence type="ECO:0000313" key="3">
    <source>
        <dbReference type="Proteomes" id="UP000186922"/>
    </source>
</evidence>
<feature type="compositionally biased region" description="Polar residues" evidence="1">
    <location>
        <begin position="1"/>
        <end position="19"/>
    </location>
</feature>
<gene>
    <name evidence="2" type="primary">RvY_12109-1</name>
    <name evidence="2" type="synonym">RvY_12109.1</name>
    <name evidence="2" type="ORF">RvY_12109</name>
</gene>
<sequence>MTITTTSTNTPERQNNGTWYNGNINRNYNYRGAFNGQASFRGGYRNQSNRGYQGYNDYNRYQNSNNNRSYGGNSNNSGYRGNGNGNNYRNGSSGEQRIQPVQQCYNGRYKNRNGDTNIQTPRPQYQEVVTTETVQTRPGNNNITGGTTNTTSQSARTFTVTSRPTNRAVSCYVCGGPHFASGCPDRPNKASTGPQARRDQMNSMTYAPPRQSSMLVMTSDDSNTATDVLKNHVSIDSGQPAIVKLEIEGTPAFALFDSGSTVTCVSLDVIKQLSLLPLLQRDEHTKTIGHTTITEGHIDLKITAYNRSTWCRAHVLQLMPRKYDFILSRPDFLKLTGTNSPVWVLQSGSLVISYPINRWSRKTTLRLYRVSGIQHILLSTSRSITQIN</sequence>
<dbReference type="AlphaFoldDB" id="A0A1D1VIA6"/>
<reference evidence="2 3" key="1">
    <citation type="journal article" date="2016" name="Nat. Commun.">
        <title>Extremotolerant tardigrade genome and improved radiotolerance of human cultured cells by tardigrade-unique protein.</title>
        <authorList>
            <person name="Hashimoto T."/>
            <person name="Horikawa D.D."/>
            <person name="Saito Y."/>
            <person name="Kuwahara H."/>
            <person name="Kozuka-Hata H."/>
            <person name="Shin-I T."/>
            <person name="Minakuchi Y."/>
            <person name="Ohishi K."/>
            <person name="Motoyama A."/>
            <person name="Aizu T."/>
            <person name="Enomoto A."/>
            <person name="Kondo K."/>
            <person name="Tanaka S."/>
            <person name="Hara Y."/>
            <person name="Koshikawa S."/>
            <person name="Sagara H."/>
            <person name="Miura T."/>
            <person name="Yokobori S."/>
            <person name="Miyagawa K."/>
            <person name="Suzuki Y."/>
            <person name="Kubo T."/>
            <person name="Oyama M."/>
            <person name="Kohara Y."/>
            <person name="Fujiyama A."/>
            <person name="Arakawa K."/>
            <person name="Katayama T."/>
            <person name="Toyoda A."/>
            <person name="Kunieda T."/>
        </authorList>
    </citation>
    <scope>NUCLEOTIDE SEQUENCE [LARGE SCALE GENOMIC DNA]</scope>
    <source>
        <strain evidence="2 3">YOKOZUNA-1</strain>
    </source>
</reference>
<proteinExistence type="predicted"/>
<feature type="region of interest" description="Disordered" evidence="1">
    <location>
        <begin position="41"/>
        <end position="96"/>
    </location>
</feature>
<evidence type="ECO:0000313" key="2">
    <source>
        <dbReference type="EMBL" id="GAV01387.1"/>
    </source>
</evidence>
<organism evidence="2 3">
    <name type="scientific">Ramazzottius varieornatus</name>
    <name type="common">Water bear</name>
    <name type="synonym">Tardigrade</name>
    <dbReference type="NCBI Taxonomy" id="947166"/>
    <lineage>
        <taxon>Eukaryota</taxon>
        <taxon>Metazoa</taxon>
        <taxon>Ecdysozoa</taxon>
        <taxon>Tardigrada</taxon>
        <taxon>Eutardigrada</taxon>
        <taxon>Parachela</taxon>
        <taxon>Hypsibioidea</taxon>
        <taxon>Ramazzottiidae</taxon>
        <taxon>Ramazzottius</taxon>
    </lineage>
</organism>
<evidence type="ECO:0000256" key="1">
    <source>
        <dbReference type="SAM" id="MobiDB-lite"/>
    </source>
</evidence>
<protein>
    <submittedName>
        <fullName evidence="2">Uncharacterized protein</fullName>
    </submittedName>
</protein>